<proteinExistence type="predicted"/>
<gene>
    <name evidence="5" type="primary">LOC110420924</name>
</gene>
<dbReference type="PANTHER" id="PTHR31589:SF235">
    <property type="entry name" value="PROTEIN, PUTATIVE (DUF239)-RELATED"/>
    <property type="match status" value="1"/>
</dbReference>
<dbReference type="GeneID" id="110420924"/>
<dbReference type="InterPro" id="IPR004314">
    <property type="entry name" value="Neprosin"/>
</dbReference>
<dbReference type="Pfam" id="PF03080">
    <property type="entry name" value="Neprosin"/>
    <property type="match status" value="1"/>
</dbReference>
<dbReference type="Pfam" id="PF14365">
    <property type="entry name" value="Neprosin_AP"/>
    <property type="match status" value="1"/>
</dbReference>
<evidence type="ECO:0000259" key="3">
    <source>
        <dbReference type="PROSITE" id="PS52045"/>
    </source>
</evidence>
<dbReference type="Proteomes" id="UP000504621">
    <property type="component" value="Unplaced"/>
</dbReference>
<feature type="chain" id="PRO_5027074090" evidence="2">
    <location>
        <begin position="35"/>
        <end position="408"/>
    </location>
</feature>
<reference evidence="5" key="1">
    <citation type="submission" date="2025-08" db="UniProtKB">
        <authorList>
            <consortium name="RefSeq"/>
        </authorList>
    </citation>
    <scope>IDENTIFICATION</scope>
    <source>
        <tissue evidence="5">Leaf</tissue>
    </source>
</reference>
<feature type="domain" description="Neprosin PEP catalytic" evidence="3">
    <location>
        <begin position="162"/>
        <end position="408"/>
    </location>
</feature>
<dbReference type="Gene3D" id="3.90.1320.10">
    <property type="entry name" value="Outer-capsid protein sigma 3, large lobe"/>
    <property type="match status" value="1"/>
</dbReference>
<dbReference type="OrthoDB" id="1863773at2759"/>
<protein>
    <submittedName>
        <fullName evidence="5">Uncharacterized protein LOC110420924</fullName>
    </submittedName>
</protein>
<accession>A0A6J1ASZ7</accession>
<sequence length="408" mass="46422">MEAEYMIMPAGYSRNFMLLLLVQIMIALLLGADAVHEWRTLSEEENLEMERQLKVINKPPIKSFLTEYGDILDCIDIYKQHAFDHPLLKDHKVQMRPTRIPKDQMMGGKSSMKTKPPRFLPRNTRCPPGSVLIKRTTKEDLIMAKKVKALGLNYPTTSRFHSNDAAPNSYVSATAEYTKHNFGAKTTMNVWNPSVSPNQLSLASMWIANGPVDTLNVIQFGWGVQPRLYSSNYTRLFSYWTVDGYKKTGCYDYLCPGFVQVSTEISLGLVLKQISTYNGTQEDIEIRIIKDGEWWLQFYSKIVGYWPKKLFSYMYGGANFITWGGQVYSPANEPSPAMGSGHLPEYGHDGKSAYFKQMQIWDNGKFVYPDGDSLKVHSDRPQCYDAQTTHEDGPPYPMDLFYGGPGHC</sequence>
<organism evidence="4 5">
    <name type="scientific">Herrania umbratica</name>
    <dbReference type="NCBI Taxonomy" id="108875"/>
    <lineage>
        <taxon>Eukaryota</taxon>
        <taxon>Viridiplantae</taxon>
        <taxon>Streptophyta</taxon>
        <taxon>Embryophyta</taxon>
        <taxon>Tracheophyta</taxon>
        <taxon>Spermatophyta</taxon>
        <taxon>Magnoliopsida</taxon>
        <taxon>eudicotyledons</taxon>
        <taxon>Gunneridae</taxon>
        <taxon>Pentapetalae</taxon>
        <taxon>rosids</taxon>
        <taxon>malvids</taxon>
        <taxon>Malvales</taxon>
        <taxon>Malvaceae</taxon>
        <taxon>Byttnerioideae</taxon>
        <taxon>Herrania</taxon>
    </lineage>
</organism>
<evidence type="ECO:0000313" key="5">
    <source>
        <dbReference type="RefSeq" id="XP_021290015.1"/>
    </source>
</evidence>
<evidence type="ECO:0000313" key="4">
    <source>
        <dbReference type="Proteomes" id="UP000504621"/>
    </source>
</evidence>
<feature type="region of interest" description="Disordered" evidence="1">
    <location>
        <begin position="101"/>
        <end position="127"/>
    </location>
</feature>
<keyword evidence="2" id="KW-0732">Signal</keyword>
<keyword evidence="4" id="KW-1185">Reference proteome</keyword>
<name>A0A6J1ASZ7_9ROSI</name>
<dbReference type="InterPro" id="IPR025521">
    <property type="entry name" value="Neprosin_propep"/>
</dbReference>
<feature type="signal peptide" evidence="2">
    <location>
        <begin position="1"/>
        <end position="34"/>
    </location>
</feature>
<evidence type="ECO:0000256" key="1">
    <source>
        <dbReference type="SAM" id="MobiDB-lite"/>
    </source>
</evidence>
<dbReference type="AlphaFoldDB" id="A0A6J1ASZ7"/>
<dbReference type="InterPro" id="IPR053168">
    <property type="entry name" value="Glutamic_endopeptidase"/>
</dbReference>
<dbReference type="PROSITE" id="PS52045">
    <property type="entry name" value="NEPROSIN_PEP_CD"/>
    <property type="match status" value="1"/>
</dbReference>
<dbReference type="PANTHER" id="PTHR31589">
    <property type="entry name" value="PROTEIN, PUTATIVE (DUF239)-RELATED-RELATED"/>
    <property type="match status" value="1"/>
</dbReference>
<dbReference type="RefSeq" id="XP_021290015.1">
    <property type="nucleotide sequence ID" value="XM_021434340.1"/>
</dbReference>
<evidence type="ECO:0000256" key="2">
    <source>
        <dbReference type="SAM" id="SignalP"/>
    </source>
</evidence>